<keyword evidence="3" id="KW-0732">Signal</keyword>
<comment type="caution">
    <text evidence="4">The sequence shown here is derived from an EMBL/GenBank/DDBJ whole genome shotgun (WGS) entry which is preliminary data.</text>
</comment>
<dbReference type="OrthoDB" id="3909804at2759"/>
<keyword evidence="5" id="KW-1185">Reference proteome</keyword>
<evidence type="ECO:0008006" key="6">
    <source>
        <dbReference type="Google" id="ProtNLM"/>
    </source>
</evidence>
<organism evidence="4 5">
    <name type="scientific">Myriangium duriaei CBS 260.36</name>
    <dbReference type="NCBI Taxonomy" id="1168546"/>
    <lineage>
        <taxon>Eukaryota</taxon>
        <taxon>Fungi</taxon>
        <taxon>Dikarya</taxon>
        <taxon>Ascomycota</taxon>
        <taxon>Pezizomycotina</taxon>
        <taxon>Dothideomycetes</taxon>
        <taxon>Dothideomycetidae</taxon>
        <taxon>Myriangiales</taxon>
        <taxon>Myriangiaceae</taxon>
        <taxon>Myriangium</taxon>
    </lineage>
</organism>
<dbReference type="EMBL" id="ML996081">
    <property type="protein sequence ID" value="KAF2157412.1"/>
    <property type="molecule type" value="Genomic_DNA"/>
</dbReference>
<name>A0A9P4JC70_9PEZI</name>
<keyword evidence="2" id="KW-1133">Transmembrane helix</keyword>
<accession>A0A9P4JC70</accession>
<feature type="region of interest" description="Disordered" evidence="1">
    <location>
        <begin position="159"/>
        <end position="184"/>
    </location>
</feature>
<feature type="signal peptide" evidence="3">
    <location>
        <begin position="1"/>
        <end position="17"/>
    </location>
</feature>
<evidence type="ECO:0000256" key="2">
    <source>
        <dbReference type="SAM" id="Phobius"/>
    </source>
</evidence>
<feature type="transmembrane region" description="Helical" evidence="2">
    <location>
        <begin position="189"/>
        <end position="213"/>
    </location>
</feature>
<dbReference type="Proteomes" id="UP000799439">
    <property type="component" value="Unassembled WGS sequence"/>
</dbReference>
<feature type="chain" id="PRO_5040330117" description="Mid2 domain-containing protein" evidence="3">
    <location>
        <begin position="18"/>
        <end position="270"/>
    </location>
</feature>
<reference evidence="4" key="1">
    <citation type="journal article" date="2020" name="Stud. Mycol.">
        <title>101 Dothideomycetes genomes: a test case for predicting lifestyles and emergence of pathogens.</title>
        <authorList>
            <person name="Haridas S."/>
            <person name="Albert R."/>
            <person name="Binder M."/>
            <person name="Bloem J."/>
            <person name="Labutti K."/>
            <person name="Salamov A."/>
            <person name="Andreopoulos B."/>
            <person name="Baker S."/>
            <person name="Barry K."/>
            <person name="Bills G."/>
            <person name="Bluhm B."/>
            <person name="Cannon C."/>
            <person name="Castanera R."/>
            <person name="Culley D."/>
            <person name="Daum C."/>
            <person name="Ezra D."/>
            <person name="Gonzalez J."/>
            <person name="Henrissat B."/>
            <person name="Kuo A."/>
            <person name="Liang C."/>
            <person name="Lipzen A."/>
            <person name="Lutzoni F."/>
            <person name="Magnuson J."/>
            <person name="Mondo S."/>
            <person name="Nolan M."/>
            <person name="Ohm R."/>
            <person name="Pangilinan J."/>
            <person name="Park H.-J."/>
            <person name="Ramirez L."/>
            <person name="Alfaro M."/>
            <person name="Sun H."/>
            <person name="Tritt A."/>
            <person name="Yoshinaga Y."/>
            <person name="Zwiers L.-H."/>
            <person name="Turgeon B."/>
            <person name="Goodwin S."/>
            <person name="Spatafora J."/>
            <person name="Crous P."/>
            <person name="Grigoriev I."/>
        </authorList>
    </citation>
    <scope>NUCLEOTIDE SEQUENCE</scope>
    <source>
        <strain evidence="4">CBS 260.36</strain>
    </source>
</reference>
<sequence>MILTIGILSLFPQLVSFAFGAGTCYSPSGWNMTDKADMSPCNAGAAVSHCCARIDLCLSNGYCFSQGPIWHSRLYRGGCTNKSWGPQCPQQCNDVGVNGLGNIGLGLNQAGGFFCCVTDGKYVTENSSCQVSTGGSNQPFAITPGQAIYDRSTGATTNNLSAPSLVSSNQTTTADTKSPPVSDSSSNHMIAIVAGISVPLGVASLIMLGLVLWERKKRMAVEARLQPMGHIKESHSQSHRQKGQDLSSSNTIFEMANTGGASELDAARRS</sequence>
<keyword evidence="2" id="KW-0812">Transmembrane</keyword>
<protein>
    <recommendedName>
        <fullName evidence="6">Mid2 domain-containing protein</fullName>
    </recommendedName>
</protein>
<keyword evidence="2" id="KW-0472">Membrane</keyword>
<evidence type="ECO:0000313" key="4">
    <source>
        <dbReference type="EMBL" id="KAF2157412.1"/>
    </source>
</evidence>
<proteinExistence type="predicted"/>
<evidence type="ECO:0000256" key="1">
    <source>
        <dbReference type="SAM" id="MobiDB-lite"/>
    </source>
</evidence>
<evidence type="ECO:0000256" key="3">
    <source>
        <dbReference type="SAM" id="SignalP"/>
    </source>
</evidence>
<dbReference type="AlphaFoldDB" id="A0A9P4JC70"/>
<evidence type="ECO:0000313" key="5">
    <source>
        <dbReference type="Proteomes" id="UP000799439"/>
    </source>
</evidence>
<gene>
    <name evidence="4" type="ORF">K461DRAFT_309532</name>
</gene>